<sequence length="393" mass="43149">MVPFLHSFLINSFSRFRLCSLCPPLPQNRRIDAATCIGSKARLLCSVANFSDFFECDQRHDHGEAKEKDAALRLALTQLAGEFGRESMLSLQRFFSSRHAPVIPTGSLKLDLALGIGGLPKGRMIEIYGREASGKTTLALHIIKEAQKLGGYCAYLDAENALDASLVESMGVNTEDLLISPPDSAERLLSVVDTLTKSGSVDVIVVDSVAALVPQRELDTSIIRMEDMQSRIISQGLRKIHYSLCQSKTLIVFLNQTRSNLKSGQGLVCVGEDTCGGNALKFYSAVRLRMVKTGLLKTEDKVSGLAVSVQVVKNKLAPAMKKADIGIQFGRGFCCESEILELACEHQVIIKEGSNYLIEGDVISDKHAARYLAENYEVLHRIVTALRRQLFGR</sequence>
<dbReference type="InterPro" id="IPR049428">
    <property type="entry name" value="RecA-like_N"/>
</dbReference>
<evidence type="ECO:0000256" key="5">
    <source>
        <dbReference type="ARBA" id="ARBA00023172"/>
    </source>
</evidence>
<dbReference type="Proteomes" id="UP001174677">
    <property type="component" value="Chromosome 3"/>
</dbReference>
<dbReference type="EMBL" id="JARPOI010000003">
    <property type="protein sequence ID" value="KAJ9184925.1"/>
    <property type="molecule type" value="Genomic_DNA"/>
</dbReference>
<keyword evidence="4" id="KW-0238">DNA-binding</keyword>
<reference evidence="9" key="1">
    <citation type="journal article" date="2023" name="Plant Biotechnol. J.">
        <title>Chromosome-level wild Hevea brasiliensis genome provides new tools for genomic-assisted breeding and valuable loci to elevate rubber yield.</title>
        <authorList>
            <person name="Cheng H."/>
            <person name="Song X."/>
            <person name="Hu Y."/>
            <person name="Wu T."/>
            <person name="Yang Q."/>
            <person name="An Z."/>
            <person name="Feng S."/>
            <person name="Deng Z."/>
            <person name="Wu W."/>
            <person name="Zeng X."/>
            <person name="Tu M."/>
            <person name="Wang X."/>
            <person name="Huang H."/>
        </authorList>
    </citation>
    <scope>NUCLEOTIDE SEQUENCE</scope>
    <source>
        <strain evidence="9">MT/VB/25A 57/8</strain>
    </source>
</reference>
<keyword evidence="10" id="KW-1185">Reference proteome</keyword>
<evidence type="ECO:0000313" key="9">
    <source>
        <dbReference type="EMBL" id="KAJ9184925.1"/>
    </source>
</evidence>
<evidence type="ECO:0000259" key="8">
    <source>
        <dbReference type="PROSITE" id="PS50163"/>
    </source>
</evidence>
<dbReference type="Pfam" id="PF00154">
    <property type="entry name" value="RecA_N"/>
    <property type="match status" value="1"/>
</dbReference>
<evidence type="ECO:0000313" key="10">
    <source>
        <dbReference type="Proteomes" id="UP001174677"/>
    </source>
</evidence>
<evidence type="ECO:0000256" key="4">
    <source>
        <dbReference type="ARBA" id="ARBA00023125"/>
    </source>
</evidence>
<evidence type="ECO:0000256" key="6">
    <source>
        <dbReference type="RuleBase" id="RU003422"/>
    </source>
</evidence>
<proteinExistence type="inferred from homology"/>
<evidence type="ECO:0000256" key="3">
    <source>
        <dbReference type="ARBA" id="ARBA00022840"/>
    </source>
</evidence>
<comment type="caution">
    <text evidence="9">The sequence shown here is derived from an EMBL/GenBank/DDBJ whole genome shotgun (WGS) entry which is preliminary data.</text>
</comment>
<dbReference type="PANTHER" id="PTHR45900:SF4">
    <property type="entry name" value="DNA REPAIR PROTEIN RECA HOMOLOG 2, MITOCHONDRIAL"/>
    <property type="match status" value="1"/>
</dbReference>
<feature type="domain" description="RecA family profile 1" evidence="7">
    <location>
        <begin position="99"/>
        <end position="257"/>
    </location>
</feature>
<dbReference type="InterPro" id="IPR020587">
    <property type="entry name" value="RecA_monomer-monomer_interface"/>
</dbReference>
<dbReference type="PROSITE" id="PS50163">
    <property type="entry name" value="RECA_3"/>
    <property type="match status" value="1"/>
</dbReference>
<dbReference type="InterPro" id="IPR027417">
    <property type="entry name" value="P-loop_NTPase"/>
</dbReference>
<dbReference type="PROSITE" id="PS50162">
    <property type="entry name" value="RECA_2"/>
    <property type="match status" value="1"/>
</dbReference>
<dbReference type="PANTHER" id="PTHR45900">
    <property type="entry name" value="RECA"/>
    <property type="match status" value="1"/>
</dbReference>
<protein>
    <recommendedName>
        <fullName evidence="11">RecA family profile 1 domain-containing protein</fullName>
    </recommendedName>
</protein>
<keyword evidence="2 6" id="KW-0547">Nucleotide-binding</keyword>
<dbReference type="InterPro" id="IPR013765">
    <property type="entry name" value="DNA_recomb/repair_RecA"/>
</dbReference>
<keyword evidence="3 6" id="KW-0067">ATP-binding</keyword>
<feature type="domain" description="RecA family profile 2" evidence="8">
    <location>
        <begin position="272"/>
        <end position="338"/>
    </location>
</feature>
<dbReference type="InterPro" id="IPR020588">
    <property type="entry name" value="RecA_ATP-bd"/>
</dbReference>
<dbReference type="SUPFAM" id="SSF52540">
    <property type="entry name" value="P-loop containing nucleoside triphosphate hydrolases"/>
    <property type="match status" value="1"/>
</dbReference>
<dbReference type="Gene3D" id="3.40.50.300">
    <property type="entry name" value="P-loop containing nucleotide triphosphate hydrolases"/>
    <property type="match status" value="1"/>
</dbReference>
<comment type="similarity">
    <text evidence="1 6">Belongs to the RecA family.</text>
</comment>
<evidence type="ECO:0008006" key="11">
    <source>
        <dbReference type="Google" id="ProtNLM"/>
    </source>
</evidence>
<gene>
    <name evidence="9" type="ORF">P3X46_004610</name>
</gene>
<name>A0ABQ9MZX8_HEVBR</name>
<accession>A0ABQ9MZX8</accession>
<dbReference type="PROSITE" id="PS00321">
    <property type="entry name" value="RECA_1"/>
    <property type="match status" value="1"/>
</dbReference>
<organism evidence="9 10">
    <name type="scientific">Hevea brasiliensis</name>
    <name type="common">Para rubber tree</name>
    <name type="synonym">Siphonia brasiliensis</name>
    <dbReference type="NCBI Taxonomy" id="3981"/>
    <lineage>
        <taxon>Eukaryota</taxon>
        <taxon>Viridiplantae</taxon>
        <taxon>Streptophyta</taxon>
        <taxon>Embryophyta</taxon>
        <taxon>Tracheophyta</taxon>
        <taxon>Spermatophyta</taxon>
        <taxon>Magnoliopsida</taxon>
        <taxon>eudicotyledons</taxon>
        <taxon>Gunneridae</taxon>
        <taxon>Pentapetalae</taxon>
        <taxon>rosids</taxon>
        <taxon>fabids</taxon>
        <taxon>Malpighiales</taxon>
        <taxon>Euphorbiaceae</taxon>
        <taxon>Crotonoideae</taxon>
        <taxon>Micrandreae</taxon>
        <taxon>Hevea</taxon>
    </lineage>
</organism>
<evidence type="ECO:0000259" key="7">
    <source>
        <dbReference type="PROSITE" id="PS50162"/>
    </source>
</evidence>
<keyword evidence="5" id="KW-0233">DNA recombination</keyword>
<dbReference type="InterPro" id="IPR020584">
    <property type="entry name" value="DNA_recomb/repair_RecA_CS"/>
</dbReference>
<evidence type="ECO:0000256" key="1">
    <source>
        <dbReference type="ARBA" id="ARBA00009391"/>
    </source>
</evidence>
<dbReference type="PRINTS" id="PR00142">
    <property type="entry name" value="RECA"/>
</dbReference>
<evidence type="ECO:0000256" key="2">
    <source>
        <dbReference type="ARBA" id="ARBA00022741"/>
    </source>
</evidence>